<reference evidence="9" key="1">
    <citation type="journal article" date="2019" name="Int. J. Syst. Evol. Microbiol.">
        <title>The Global Catalogue of Microorganisms (GCM) 10K type strain sequencing project: providing services to taxonomists for standard genome sequencing and annotation.</title>
        <authorList>
            <consortium name="The Broad Institute Genomics Platform"/>
            <consortium name="The Broad Institute Genome Sequencing Center for Infectious Disease"/>
            <person name="Wu L."/>
            <person name="Ma J."/>
        </authorList>
    </citation>
    <scope>NUCLEOTIDE SEQUENCE [LARGE SCALE GENOMIC DNA]</scope>
    <source>
        <strain evidence="9">JCM 32226</strain>
    </source>
</reference>
<evidence type="ECO:0000313" key="9">
    <source>
        <dbReference type="Proteomes" id="UP001501321"/>
    </source>
</evidence>
<dbReference type="Proteomes" id="UP001501321">
    <property type="component" value="Unassembled WGS sequence"/>
</dbReference>
<evidence type="ECO:0000256" key="3">
    <source>
        <dbReference type="ARBA" id="ARBA00022989"/>
    </source>
</evidence>
<dbReference type="EMBL" id="BAABFC010000009">
    <property type="protein sequence ID" value="GAA4496625.1"/>
    <property type="molecule type" value="Genomic_DNA"/>
</dbReference>
<keyword evidence="4 7" id="KW-0472">Membrane</keyword>
<dbReference type="RefSeq" id="WP_345011037.1">
    <property type="nucleotide sequence ID" value="NZ_BAABFC010000009.1"/>
</dbReference>
<feature type="transmembrane region" description="Helical" evidence="7">
    <location>
        <begin position="27"/>
        <end position="48"/>
    </location>
</feature>
<keyword evidence="3 7" id="KW-1133">Transmembrane helix</keyword>
<proteinExistence type="inferred from homology"/>
<gene>
    <name evidence="8" type="ORF">GCM10023095_11920</name>
</gene>
<dbReference type="NCBIfam" id="TIGR03500">
    <property type="entry name" value="FliO_TIGR"/>
    <property type="match status" value="1"/>
</dbReference>
<comment type="similarity">
    <text evidence="6 7">Belongs to the FliO/MopB family.</text>
</comment>
<comment type="caution">
    <text evidence="8">The sequence shown here is derived from an EMBL/GenBank/DDBJ whole genome shotgun (WGS) entry which is preliminary data.</text>
</comment>
<keyword evidence="2 7" id="KW-0812">Transmembrane</keyword>
<dbReference type="InterPro" id="IPR022781">
    <property type="entry name" value="Flagellar_biosynth_FliO"/>
</dbReference>
<protein>
    <recommendedName>
        <fullName evidence="7">Flagellar protein</fullName>
    </recommendedName>
</protein>
<evidence type="ECO:0000256" key="4">
    <source>
        <dbReference type="ARBA" id="ARBA00023136"/>
    </source>
</evidence>
<evidence type="ECO:0000256" key="2">
    <source>
        <dbReference type="ARBA" id="ARBA00022692"/>
    </source>
</evidence>
<keyword evidence="1 7" id="KW-1003">Cell membrane</keyword>
<dbReference type="PANTHER" id="PTHR38766">
    <property type="entry name" value="FLAGELLAR PROTEIN FLIO"/>
    <property type="match status" value="1"/>
</dbReference>
<dbReference type="PANTHER" id="PTHR38766:SF1">
    <property type="entry name" value="FLAGELLAR PROTEIN FLIO"/>
    <property type="match status" value="1"/>
</dbReference>
<sequence length="125" mass="12990">MSSIDALGAAVSGAATSSPGVLGTGGLASWLLSCALVIGLILALGWLLKKTRLNTRLTGSGLKVVASLALGYKERLLVVQVGQQQLLIGATPQQISLLCQLDEPLAPNAPFAQQLRKVLKQDETD</sequence>
<evidence type="ECO:0000313" key="8">
    <source>
        <dbReference type="EMBL" id="GAA4496625.1"/>
    </source>
</evidence>
<keyword evidence="9" id="KW-1185">Reference proteome</keyword>
<evidence type="ECO:0000256" key="6">
    <source>
        <dbReference type="ARBA" id="ARBA00037937"/>
    </source>
</evidence>
<evidence type="ECO:0000256" key="1">
    <source>
        <dbReference type="ARBA" id="ARBA00022475"/>
    </source>
</evidence>
<dbReference type="InterPro" id="IPR052205">
    <property type="entry name" value="FliO/MopB"/>
</dbReference>
<evidence type="ECO:0000256" key="7">
    <source>
        <dbReference type="RuleBase" id="RU362064"/>
    </source>
</evidence>
<keyword evidence="5 7" id="KW-0975">Bacterial flagellum</keyword>
<accession>A0ABP8Q5L2</accession>
<name>A0ABP8Q5L2_9GAMM</name>
<organism evidence="8 9">
    <name type="scientific">Pseudaeromonas paramecii</name>
    <dbReference type="NCBI Taxonomy" id="2138166"/>
    <lineage>
        <taxon>Bacteria</taxon>
        <taxon>Pseudomonadati</taxon>
        <taxon>Pseudomonadota</taxon>
        <taxon>Gammaproteobacteria</taxon>
        <taxon>Aeromonadales</taxon>
        <taxon>Aeromonadaceae</taxon>
        <taxon>Pseudaeromonas</taxon>
    </lineage>
</organism>
<comment type="subcellular location">
    <subcellularLocation>
        <location evidence="7">Cell membrane</location>
    </subcellularLocation>
    <subcellularLocation>
        <location evidence="7">Bacterial flagellum basal body</location>
    </subcellularLocation>
</comment>
<evidence type="ECO:0000256" key="5">
    <source>
        <dbReference type="ARBA" id="ARBA00023143"/>
    </source>
</evidence>
<dbReference type="Pfam" id="PF04347">
    <property type="entry name" value="FliO"/>
    <property type="match status" value="1"/>
</dbReference>